<feature type="transmembrane region" description="Helical" evidence="7">
    <location>
        <begin position="158"/>
        <end position="175"/>
    </location>
</feature>
<comment type="subcellular location">
    <subcellularLocation>
        <location evidence="1">Membrane</location>
        <topology evidence="1">Multi-pass membrane protein</topology>
    </subcellularLocation>
</comment>
<dbReference type="FunFam" id="1.20.1510.10:FF:000006">
    <property type="entry name" value="Divalent cation efflux transporter"/>
    <property type="match status" value="1"/>
</dbReference>
<name>A0A1G9FGS3_9BACL</name>
<evidence type="ECO:0000256" key="4">
    <source>
        <dbReference type="ARBA" id="ARBA00022692"/>
    </source>
</evidence>
<dbReference type="Proteomes" id="UP000199008">
    <property type="component" value="Unassembled WGS sequence"/>
</dbReference>
<dbReference type="AlphaFoldDB" id="A0A1G9FGS3"/>
<accession>A0A1G9FGS3</accession>
<dbReference type="InterPro" id="IPR058533">
    <property type="entry name" value="Cation_efflux_TM"/>
</dbReference>
<reference evidence="11" key="1">
    <citation type="submission" date="2016-10" db="EMBL/GenBank/DDBJ databases">
        <authorList>
            <person name="Varghese N."/>
            <person name="Submissions S."/>
        </authorList>
    </citation>
    <scope>NUCLEOTIDE SEQUENCE [LARGE SCALE GENOMIC DNA]</scope>
    <source>
        <strain evidence="11">CGMCC 1.8895</strain>
    </source>
</reference>
<dbReference type="NCBIfam" id="TIGR01297">
    <property type="entry name" value="CDF"/>
    <property type="match status" value="1"/>
</dbReference>
<evidence type="ECO:0000313" key="11">
    <source>
        <dbReference type="Proteomes" id="UP000199008"/>
    </source>
</evidence>
<sequence>MTNRYRQAQRATIIGIVVNIILAIIKGIGGIMGNSRALIADAVHSASDVISSVAVFIGIRAAQKPPDREHPYGHGKSENVATLIVAILLVVVGFEIMYNSISSIWTETANEVTSMMVLYIIIFSLVIKEVLFQYKYRLGRKISSPALVADAWHHRTDAISSAVALFGVGLTIIGSRFDIPYLIYFDPIASAVIAIIIMYMGFQLAKEAVSMTLEVVLNEDETRDMMMTVKAVEKVVKIDSLSARSHGSYVIVDIKISVDANITVEDGHKIARNVKQKLIREHDIVRDVNVHVNPYDLEDKSEI</sequence>
<dbReference type="OrthoDB" id="9806522at2"/>
<dbReference type="Gene3D" id="3.30.70.1350">
    <property type="entry name" value="Cation efflux protein, cytoplasmic domain"/>
    <property type="match status" value="1"/>
</dbReference>
<proteinExistence type="inferred from homology"/>
<feature type="domain" description="Cation efflux protein cytoplasmic" evidence="9">
    <location>
        <begin position="218"/>
        <end position="295"/>
    </location>
</feature>
<dbReference type="RefSeq" id="WP_092986341.1">
    <property type="nucleotide sequence ID" value="NZ_FNFY01000012.1"/>
</dbReference>
<feature type="transmembrane region" description="Helical" evidence="7">
    <location>
        <begin position="80"/>
        <end position="101"/>
    </location>
</feature>
<evidence type="ECO:0000256" key="1">
    <source>
        <dbReference type="ARBA" id="ARBA00004141"/>
    </source>
</evidence>
<dbReference type="PANTHER" id="PTHR43840">
    <property type="entry name" value="MITOCHONDRIAL METAL TRANSPORTER 1-RELATED"/>
    <property type="match status" value="1"/>
</dbReference>
<feature type="transmembrane region" description="Helical" evidence="7">
    <location>
        <begin position="113"/>
        <end position="131"/>
    </location>
</feature>
<dbReference type="InterPro" id="IPR050291">
    <property type="entry name" value="CDF_Transporter"/>
</dbReference>
<dbReference type="PANTHER" id="PTHR43840:SF15">
    <property type="entry name" value="MITOCHONDRIAL METAL TRANSPORTER 1-RELATED"/>
    <property type="match status" value="1"/>
</dbReference>
<feature type="transmembrane region" description="Helical" evidence="7">
    <location>
        <begin position="181"/>
        <end position="202"/>
    </location>
</feature>
<keyword evidence="4 7" id="KW-0812">Transmembrane</keyword>
<dbReference type="GO" id="GO:0008324">
    <property type="term" value="F:monoatomic cation transmembrane transporter activity"/>
    <property type="evidence" value="ECO:0007669"/>
    <property type="project" value="InterPro"/>
</dbReference>
<evidence type="ECO:0000256" key="3">
    <source>
        <dbReference type="ARBA" id="ARBA00022448"/>
    </source>
</evidence>
<feature type="transmembrane region" description="Helical" evidence="7">
    <location>
        <begin position="12"/>
        <end position="32"/>
    </location>
</feature>
<dbReference type="EMBL" id="FNFY01000012">
    <property type="protein sequence ID" value="SDK87552.1"/>
    <property type="molecule type" value="Genomic_DNA"/>
</dbReference>
<organism evidence="10 11">
    <name type="scientific">Lacicoccus qingdaonensis</name>
    <dbReference type="NCBI Taxonomy" id="576118"/>
    <lineage>
        <taxon>Bacteria</taxon>
        <taxon>Bacillati</taxon>
        <taxon>Bacillota</taxon>
        <taxon>Bacilli</taxon>
        <taxon>Bacillales</taxon>
        <taxon>Salinicoccaceae</taxon>
        <taxon>Lacicoccus</taxon>
    </lineage>
</organism>
<evidence type="ECO:0000256" key="5">
    <source>
        <dbReference type="ARBA" id="ARBA00022989"/>
    </source>
</evidence>
<keyword evidence="6 7" id="KW-0472">Membrane</keyword>
<dbReference type="InterPro" id="IPR002524">
    <property type="entry name" value="Cation_efflux"/>
</dbReference>
<dbReference type="Pfam" id="PF01545">
    <property type="entry name" value="Cation_efflux"/>
    <property type="match status" value="1"/>
</dbReference>
<feature type="transmembrane region" description="Helical" evidence="7">
    <location>
        <begin position="38"/>
        <end position="59"/>
    </location>
</feature>
<comment type="similarity">
    <text evidence="2">Belongs to the cation diffusion facilitator (CDF) transporter (TC 2.A.4) family.</text>
</comment>
<feature type="domain" description="Cation efflux protein transmembrane" evidence="8">
    <location>
        <begin position="13"/>
        <end position="211"/>
    </location>
</feature>
<keyword evidence="3" id="KW-0813">Transport</keyword>
<dbReference type="Gene3D" id="1.20.1510.10">
    <property type="entry name" value="Cation efflux protein transmembrane domain"/>
    <property type="match status" value="1"/>
</dbReference>
<evidence type="ECO:0000259" key="9">
    <source>
        <dbReference type="Pfam" id="PF16916"/>
    </source>
</evidence>
<dbReference type="Pfam" id="PF16916">
    <property type="entry name" value="ZT_dimer"/>
    <property type="match status" value="1"/>
</dbReference>
<gene>
    <name evidence="10" type="ORF">SAMN05216216_11229</name>
</gene>
<evidence type="ECO:0000259" key="8">
    <source>
        <dbReference type="Pfam" id="PF01545"/>
    </source>
</evidence>
<dbReference type="InterPro" id="IPR027470">
    <property type="entry name" value="Cation_efflux_CTD"/>
</dbReference>
<evidence type="ECO:0000256" key="2">
    <source>
        <dbReference type="ARBA" id="ARBA00008114"/>
    </source>
</evidence>
<evidence type="ECO:0000313" key="10">
    <source>
        <dbReference type="EMBL" id="SDK87552.1"/>
    </source>
</evidence>
<dbReference type="InterPro" id="IPR027469">
    <property type="entry name" value="Cation_efflux_TMD_sf"/>
</dbReference>
<dbReference type="SUPFAM" id="SSF161111">
    <property type="entry name" value="Cation efflux protein transmembrane domain-like"/>
    <property type="match status" value="1"/>
</dbReference>
<dbReference type="STRING" id="576118.SAMN05216216_11229"/>
<dbReference type="SUPFAM" id="SSF160240">
    <property type="entry name" value="Cation efflux protein cytoplasmic domain-like"/>
    <property type="match status" value="1"/>
</dbReference>
<dbReference type="GO" id="GO:0016020">
    <property type="term" value="C:membrane"/>
    <property type="evidence" value="ECO:0007669"/>
    <property type="project" value="UniProtKB-SubCell"/>
</dbReference>
<dbReference type="InterPro" id="IPR036837">
    <property type="entry name" value="Cation_efflux_CTD_sf"/>
</dbReference>
<keyword evidence="11" id="KW-1185">Reference proteome</keyword>
<protein>
    <submittedName>
        <fullName evidence="10">Cation diffusion facilitator family transporter</fullName>
    </submittedName>
</protein>
<evidence type="ECO:0000256" key="6">
    <source>
        <dbReference type="ARBA" id="ARBA00023136"/>
    </source>
</evidence>
<keyword evidence="5 7" id="KW-1133">Transmembrane helix</keyword>
<evidence type="ECO:0000256" key="7">
    <source>
        <dbReference type="SAM" id="Phobius"/>
    </source>
</evidence>